<keyword evidence="1" id="KW-1133">Transmembrane helix</keyword>
<accession>A0A212J9V9</accession>
<reference evidence="2" key="1">
    <citation type="submission" date="2016-04" db="EMBL/GenBank/DDBJ databases">
        <authorList>
            <person name="Evans L.H."/>
            <person name="Alamgir A."/>
            <person name="Owens N."/>
            <person name="Weber N.D."/>
            <person name="Virtaneva K."/>
            <person name="Barbian K."/>
            <person name="Babar A."/>
            <person name="Rosenke K."/>
        </authorList>
    </citation>
    <scope>NUCLEOTIDE SEQUENCE</scope>
    <source>
        <strain evidence="2">86-1</strain>
    </source>
</reference>
<evidence type="ECO:0000256" key="1">
    <source>
        <dbReference type="SAM" id="Phobius"/>
    </source>
</evidence>
<protein>
    <submittedName>
        <fullName evidence="2">Uncharacterized protein</fullName>
    </submittedName>
</protein>
<proteinExistence type="predicted"/>
<name>A0A212J9V9_9BACT</name>
<organism evidence="2">
    <name type="scientific">uncultured Dysgonomonas sp</name>
    <dbReference type="NCBI Taxonomy" id="206096"/>
    <lineage>
        <taxon>Bacteria</taxon>
        <taxon>Pseudomonadati</taxon>
        <taxon>Bacteroidota</taxon>
        <taxon>Bacteroidia</taxon>
        <taxon>Bacteroidales</taxon>
        <taxon>Dysgonomonadaceae</taxon>
        <taxon>Dysgonomonas</taxon>
        <taxon>environmental samples</taxon>
    </lineage>
</organism>
<keyword evidence="1" id="KW-0812">Transmembrane</keyword>
<sequence length="42" mass="5023">MITEGPICFNVSLLRNFIYTIFKLVVLWHIQYLKLLIRKGNN</sequence>
<keyword evidence="1" id="KW-0472">Membrane</keyword>
<feature type="transmembrane region" description="Helical" evidence="1">
    <location>
        <begin position="17"/>
        <end position="37"/>
    </location>
</feature>
<dbReference type="EMBL" id="FLUM01000001">
    <property type="protein sequence ID" value="SBV96005.1"/>
    <property type="molecule type" value="Genomic_DNA"/>
</dbReference>
<dbReference type="AlphaFoldDB" id="A0A212J9V9"/>
<evidence type="ECO:0000313" key="2">
    <source>
        <dbReference type="EMBL" id="SBV96005.1"/>
    </source>
</evidence>
<gene>
    <name evidence="2" type="ORF">KL86DYS1_11540</name>
</gene>